<reference evidence="2 3" key="1">
    <citation type="journal article" date="2013" name="Int. J. Syst. Evol. Microbiol.">
        <title>Ilumatobacter nonamiense sp. nov. and Ilumatobacter coccineum sp. nov., isolated from seashore sand.</title>
        <authorList>
            <person name="Matsumoto A."/>
            <person name="Kasai H."/>
            <person name="Matsuo Y."/>
            <person name="Shizuri Y."/>
            <person name="Ichikawa N."/>
            <person name="Fujita N."/>
            <person name="Omura S."/>
            <person name="Takahashi Y."/>
        </authorList>
    </citation>
    <scope>NUCLEOTIDE SEQUENCE [LARGE SCALE GENOMIC DNA]</scope>
    <source>
        <strain evidence="3">NBRC 103263 / KCTC 29153 / YM16-304</strain>
    </source>
</reference>
<dbReference type="SUPFAM" id="SSF143120">
    <property type="entry name" value="YefM-like"/>
    <property type="match status" value="1"/>
</dbReference>
<protein>
    <recommendedName>
        <fullName evidence="4">Antitoxin</fullName>
    </recommendedName>
</protein>
<gene>
    <name evidence="2" type="ORF">YM304_39100</name>
</gene>
<dbReference type="KEGG" id="aym:YM304_39100"/>
<name>A0A6C7E9A4_ILUCY</name>
<accession>A0A6C7E9A4</accession>
<evidence type="ECO:0008006" key="4">
    <source>
        <dbReference type="Google" id="ProtNLM"/>
    </source>
</evidence>
<dbReference type="AlphaFoldDB" id="A0A6C7E9A4"/>
<organism evidence="2 3">
    <name type="scientific">Ilumatobacter coccineus (strain NBRC 103263 / KCTC 29153 / YM16-304)</name>
    <dbReference type="NCBI Taxonomy" id="1313172"/>
    <lineage>
        <taxon>Bacteria</taxon>
        <taxon>Bacillati</taxon>
        <taxon>Actinomycetota</taxon>
        <taxon>Acidimicrobiia</taxon>
        <taxon>Acidimicrobiales</taxon>
        <taxon>Ilumatobacteraceae</taxon>
        <taxon>Ilumatobacter</taxon>
    </lineage>
</organism>
<evidence type="ECO:0000313" key="2">
    <source>
        <dbReference type="EMBL" id="BAN04224.1"/>
    </source>
</evidence>
<comment type="similarity">
    <text evidence="1">Belongs to the phD/YefM antitoxin family.</text>
</comment>
<dbReference type="Proteomes" id="UP000011863">
    <property type="component" value="Chromosome"/>
</dbReference>
<proteinExistence type="inferred from homology"/>
<keyword evidence="3" id="KW-1185">Reference proteome</keyword>
<dbReference type="InterPro" id="IPR036165">
    <property type="entry name" value="YefM-like_sf"/>
</dbReference>
<evidence type="ECO:0000256" key="1">
    <source>
        <dbReference type="ARBA" id="ARBA00009981"/>
    </source>
</evidence>
<evidence type="ECO:0000313" key="3">
    <source>
        <dbReference type="Proteomes" id="UP000011863"/>
    </source>
</evidence>
<dbReference type="EMBL" id="AP012057">
    <property type="protein sequence ID" value="BAN04224.1"/>
    <property type="molecule type" value="Genomic_DNA"/>
</dbReference>
<sequence>MMSQVVTQRELRNGSGEIMRRLDQGESFVVTRNGVPVGELTPLRRLRFVTAASIAQLFQAAPGVDSEQFRRDLDAVADQSIEPRA</sequence>